<name>A0A5B7HZD8_PORTR</name>
<organism evidence="1 2">
    <name type="scientific">Portunus trituberculatus</name>
    <name type="common">Swimming crab</name>
    <name type="synonym">Neptunus trituberculatus</name>
    <dbReference type="NCBI Taxonomy" id="210409"/>
    <lineage>
        <taxon>Eukaryota</taxon>
        <taxon>Metazoa</taxon>
        <taxon>Ecdysozoa</taxon>
        <taxon>Arthropoda</taxon>
        <taxon>Crustacea</taxon>
        <taxon>Multicrustacea</taxon>
        <taxon>Malacostraca</taxon>
        <taxon>Eumalacostraca</taxon>
        <taxon>Eucarida</taxon>
        <taxon>Decapoda</taxon>
        <taxon>Pleocyemata</taxon>
        <taxon>Brachyura</taxon>
        <taxon>Eubrachyura</taxon>
        <taxon>Portunoidea</taxon>
        <taxon>Portunidae</taxon>
        <taxon>Portuninae</taxon>
        <taxon>Portunus</taxon>
    </lineage>
</organism>
<accession>A0A5B7HZD8</accession>
<sequence>MRILDMSQACDAVHLLMRHTCRLKDSWGGAPSSPHLTSPSVASSPVSLFSVSLCAKLSLSALRRLRFTALGRVSHMNKCCSVDIHGFFCRVCLSVTA</sequence>
<dbReference type="AlphaFoldDB" id="A0A5B7HZD8"/>
<evidence type="ECO:0000313" key="2">
    <source>
        <dbReference type="Proteomes" id="UP000324222"/>
    </source>
</evidence>
<protein>
    <submittedName>
        <fullName evidence="1">Uncharacterized protein</fullName>
    </submittedName>
</protein>
<dbReference type="Proteomes" id="UP000324222">
    <property type="component" value="Unassembled WGS sequence"/>
</dbReference>
<gene>
    <name evidence="1" type="ORF">E2C01_069749</name>
</gene>
<keyword evidence="2" id="KW-1185">Reference proteome</keyword>
<proteinExistence type="predicted"/>
<comment type="caution">
    <text evidence="1">The sequence shown here is derived from an EMBL/GenBank/DDBJ whole genome shotgun (WGS) entry which is preliminary data.</text>
</comment>
<reference evidence="1 2" key="1">
    <citation type="submission" date="2019-05" db="EMBL/GenBank/DDBJ databases">
        <title>Another draft genome of Portunus trituberculatus and its Hox gene families provides insights of decapod evolution.</title>
        <authorList>
            <person name="Jeong J.-H."/>
            <person name="Song I."/>
            <person name="Kim S."/>
            <person name="Choi T."/>
            <person name="Kim D."/>
            <person name="Ryu S."/>
            <person name="Kim W."/>
        </authorList>
    </citation>
    <scope>NUCLEOTIDE SEQUENCE [LARGE SCALE GENOMIC DNA]</scope>
    <source>
        <tissue evidence="1">Muscle</tissue>
    </source>
</reference>
<dbReference type="EMBL" id="VSRR010040965">
    <property type="protein sequence ID" value="MPC75363.1"/>
    <property type="molecule type" value="Genomic_DNA"/>
</dbReference>
<evidence type="ECO:0000313" key="1">
    <source>
        <dbReference type="EMBL" id="MPC75363.1"/>
    </source>
</evidence>